<organism evidence="2">
    <name type="scientific">marine sediment metagenome</name>
    <dbReference type="NCBI Taxonomy" id="412755"/>
    <lineage>
        <taxon>unclassified sequences</taxon>
        <taxon>metagenomes</taxon>
        <taxon>ecological metagenomes</taxon>
    </lineage>
</organism>
<dbReference type="InterPro" id="IPR016195">
    <property type="entry name" value="Pol/histidinol_Pase-like"/>
</dbReference>
<dbReference type="EMBL" id="LAZR01000148">
    <property type="protein sequence ID" value="KKN86373.1"/>
    <property type="molecule type" value="Genomic_DNA"/>
</dbReference>
<dbReference type="SUPFAM" id="SSF89550">
    <property type="entry name" value="PHP domain-like"/>
    <property type="match status" value="1"/>
</dbReference>
<name>A0A0F9X4D4_9ZZZZ</name>
<reference evidence="2" key="1">
    <citation type="journal article" date="2015" name="Nature">
        <title>Complex archaea that bridge the gap between prokaryotes and eukaryotes.</title>
        <authorList>
            <person name="Spang A."/>
            <person name="Saw J.H."/>
            <person name="Jorgensen S.L."/>
            <person name="Zaremba-Niedzwiedzka K."/>
            <person name="Martijn J."/>
            <person name="Lind A.E."/>
            <person name="van Eijk R."/>
            <person name="Schleper C."/>
            <person name="Guy L."/>
            <person name="Ettema T.J."/>
        </authorList>
    </citation>
    <scope>NUCLEOTIDE SEQUENCE</scope>
</reference>
<gene>
    <name evidence="2" type="ORF">LCGC14_0269270</name>
</gene>
<dbReference type="InterPro" id="IPR004013">
    <property type="entry name" value="PHP_dom"/>
</dbReference>
<comment type="caution">
    <text evidence="2">The sequence shown here is derived from an EMBL/GenBank/DDBJ whole genome shotgun (WGS) entry which is preliminary data.</text>
</comment>
<proteinExistence type="predicted"/>
<feature type="domain" description="PHP" evidence="1">
    <location>
        <begin position="164"/>
        <end position="347"/>
    </location>
</feature>
<dbReference type="Gene3D" id="3.20.20.140">
    <property type="entry name" value="Metal-dependent hydrolases"/>
    <property type="match status" value="1"/>
</dbReference>
<dbReference type="Pfam" id="PF02811">
    <property type="entry name" value="PHP"/>
    <property type="match status" value="1"/>
</dbReference>
<accession>A0A0F9X4D4</accession>
<dbReference type="GO" id="GO:0003824">
    <property type="term" value="F:catalytic activity"/>
    <property type="evidence" value="ECO:0007669"/>
    <property type="project" value="InterPro"/>
</dbReference>
<protein>
    <recommendedName>
        <fullName evidence="1">PHP domain-containing protein</fullName>
    </recommendedName>
</protein>
<sequence length="410" mass="45674">MTRDHKTHVLILSDICYDSVRQIDPDHPQRQISLGAELLQRALEDSRRRDDNDIDAVALVGKLVADASRPYAASDLADLQEIIRQLAGNLPLLIAADPSQDALAASVLGTSDNPMANPHRLREAGDRIGSLCESPFPYGRFSPADPDASPEVRHLANDLPGLFDTHVHTELAYCASGVTIEGASERMHLFGLAGMCFTEHAGQLYVSADDFWGARFIFEPQCWTTGPRDRMDDYLRRTDVYRSNNVLVGLETEVDRDGRLILRDEDRARADVLLGAIHWLNVDPDGLTEAQINAAFLRTAEQVLAADVDVMAHPLRYFFRSASALAPETGDTLARMLAETDTVAELNFHKNAPLKPFFAACLDRGVKITFGSDAHSLWGMGLFGCYRDFLRRVAGVDDIFDFLWRPRRRR</sequence>
<evidence type="ECO:0000313" key="2">
    <source>
        <dbReference type="EMBL" id="KKN86373.1"/>
    </source>
</evidence>
<evidence type="ECO:0000259" key="1">
    <source>
        <dbReference type="Pfam" id="PF02811"/>
    </source>
</evidence>
<dbReference type="AlphaFoldDB" id="A0A0F9X4D4"/>